<dbReference type="Pfam" id="PF04828">
    <property type="entry name" value="GFA"/>
    <property type="match status" value="1"/>
</dbReference>
<dbReference type="OrthoDB" id="4188830at2"/>
<protein>
    <submittedName>
        <fullName evidence="5">Aldehyde-activating protein</fullName>
    </submittedName>
</protein>
<gene>
    <name evidence="5" type="ORF">AZI85_15870</name>
</gene>
<comment type="caution">
    <text evidence="5">The sequence shown here is derived from an EMBL/GenBank/DDBJ whole genome shotgun (WGS) entry which is preliminary data.</text>
</comment>
<feature type="domain" description="CENP-V/GFA" evidence="4">
    <location>
        <begin position="3"/>
        <end position="111"/>
    </location>
</feature>
<keyword evidence="2" id="KW-0479">Metal-binding</keyword>
<evidence type="ECO:0000256" key="3">
    <source>
        <dbReference type="ARBA" id="ARBA00022833"/>
    </source>
</evidence>
<accession>A0A150WU54</accession>
<organism evidence="5 6">
    <name type="scientific">Bdellovibrio bacteriovorus</name>
    <dbReference type="NCBI Taxonomy" id="959"/>
    <lineage>
        <taxon>Bacteria</taxon>
        <taxon>Pseudomonadati</taxon>
        <taxon>Bdellovibrionota</taxon>
        <taxon>Bdellovibrionia</taxon>
        <taxon>Bdellovibrionales</taxon>
        <taxon>Pseudobdellovibrionaceae</taxon>
        <taxon>Bdellovibrio</taxon>
    </lineage>
</organism>
<dbReference type="InterPro" id="IPR011057">
    <property type="entry name" value="Mss4-like_sf"/>
</dbReference>
<reference evidence="5 6" key="1">
    <citation type="submission" date="2016-03" db="EMBL/GenBank/DDBJ databases">
        <authorList>
            <person name="Ploux O."/>
        </authorList>
    </citation>
    <scope>NUCLEOTIDE SEQUENCE [LARGE SCALE GENOMIC DNA]</scope>
    <source>
        <strain evidence="5 6">BER2</strain>
    </source>
</reference>
<dbReference type="GO" id="GO:0016846">
    <property type="term" value="F:carbon-sulfur lyase activity"/>
    <property type="evidence" value="ECO:0007669"/>
    <property type="project" value="InterPro"/>
</dbReference>
<dbReference type="PANTHER" id="PTHR28620">
    <property type="entry name" value="CENTROMERE PROTEIN V"/>
    <property type="match status" value="1"/>
</dbReference>
<dbReference type="GO" id="GO:0046872">
    <property type="term" value="F:metal ion binding"/>
    <property type="evidence" value="ECO:0007669"/>
    <property type="project" value="UniProtKB-KW"/>
</dbReference>
<dbReference type="InterPro" id="IPR006913">
    <property type="entry name" value="CENP-V/GFA"/>
</dbReference>
<dbReference type="EMBL" id="LUKF01000004">
    <property type="protein sequence ID" value="KYG69921.1"/>
    <property type="molecule type" value="Genomic_DNA"/>
</dbReference>
<dbReference type="PANTHER" id="PTHR28620:SF1">
    <property type="entry name" value="CENP-V_GFA DOMAIN-CONTAINING PROTEIN"/>
    <property type="match status" value="1"/>
</dbReference>
<dbReference type="Gene3D" id="2.170.150.70">
    <property type="match status" value="1"/>
</dbReference>
<evidence type="ECO:0000256" key="1">
    <source>
        <dbReference type="ARBA" id="ARBA00005495"/>
    </source>
</evidence>
<dbReference type="Proteomes" id="UP000075391">
    <property type="component" value="Unassembled WGS sequence"/>
</dbReference>
<sequence>MTYTGQCHCGNVKFEVEMNIETLVACNCSICKRKGHLLAFAPESNFKLLSGEASLKDYQFGKKSIHHYFCSNCGVGCFGAGTSPDGSKSRAINVRCLDGVDFTKFPVHNFDGASL</sequence>
<name>A0A150WU54_BDEBC</name>
<dbReference type="AlphaFoldDB" id="A0A150WU54"/>
<evidence type="ECO:0000313" key="6">
    <source>
        <dbReference type="Proteomes" id="UP000075391"/>
    </source>
</evidence>
<keyword evidence="3" id="KW-0862">Zinc</keyword>
<proteinExistence type="inferred from homology"/>
<dbReference type="InterPro" id="IPR052355">
    <property type="entry name" value="CENP-V-like"/>
</dbReference>
<evidence type="ECO:0000259" key="4">
    <source>
        <dbReference type="PROSITE" id="PS51891"/>
    </source>
</evidence>
<comment type="similarity">
    <text evidence="1">Belongs to the Gfa family.</text>
</comment>
<dbReference type="RefSeq" id="WP_063243084.1">
    <property type="nucleotide sequence ID" value="NZ_LUKF01000004.1"/>
</dbReference>
<evidence type="ECO:0000313" key="5">
    <source>
        <dbReference type="EMBL" id="KYG69921.1"/>
    </source>
</evidence>
<dbReference type="PROSITE" id="PS51891">
    <property type="entry name" value="CENP_V_GFA"/>
    <property type="match status" value="1"/>
</dbReference>
<dbReference type="SUPFAM" id="SSF51316">
    <property type="entry name" value="Mss4-like"/>
    <property type="match status" value="1"/>
</dbReference>
<evidence type="ECO:0000256" key="2">
    <source>
        <dbReference type="ARBA" id="ARBA00022723"/>
    </source>
</evidence>